<dbReference type="InterPro" id="IPR020546">
    <property type="entry name" value="ATP_synth_F1_dsu/esu_N"/>
</dbReference>
<dbReference type="NCBIfam" id="TIGR01216">
    <property type="entry name" value="ATP_synt_epsi"/>
    <property type="match status" value="1"/>
</dbReference>
<keyword evidence="8 10" id="KW-0139">CF(1)</keyword>
<evidence type="ECO:0000256" key="1">
    <source>
        <dbReference type="ARBA" id="ARBA00003543"/>
    </source>
</evidence>
<dbReference type="GO" id="GO:0046933">
    <property type="term" value="F:proton-transporting ATP synthase activity, rotational mechanism"/>
    <property type="evidence" value="ECO:0007669"/>
    <property type="project" value="UniProtKB-UniRule"/>
</dbReference>
<evidence type="ECO:0000256" key="11">
    <source>
        <dbReference type="RuleBase" id="RU003656"/>
    </source>
</evidence>
<evidence type="ECO:0000256" key="2">
    <source>
        <dbReference type="ARBA" id="ARBA00004184"/>
    </source>
</evidence>
<feature type="domain" description="ATP synthase F1 complex delta/epsilon subunit N-terminal" evidence="12">
    <location>
        <begin position="5"/>
        <end position="84"/>
    </location>
</feature>
<evidence type="ECO:0000313" key="13">
    <source>
        <dbReference type="EMBL" id="SDN51529.1"/>
    </source>
</evidence>
<evidence type="ECO:0000256" key="10">
    <source>
        <dbReference type="HAMAP-Rule" id="MF_00530"/>
    </source>
</evidence>
<protein>
    <recommendedName>
        <fullName evidence="10">ATP synthase epsilon chain</fullName>
    </recommendedName>
    <alternativeName>
        <fullName evidence="10">ATP synthase F1 sector epsilon subunit</fullName>
    </alternativeName>
    <alternativeName>
        <fullName evidence="10">F-ATPase epsilon subunit</fullName>
    </alternativeName>
</protein>
<keyword evidence="14" id="KW-1185">Reference proteome</keyword>
<evidence type="ECO:0000256" key="6">
    <source>
        <dbReference type="ARBA" id="ARBA00023065"/>
    </source>
</evidence>
<accession>A0A1H0C132</accession>
<dbReference type="CDD" id="cd12152">
    <property type="entry name" value="F1-ATPase_delta"/>
    <property type="match status" value="1"/>
</dbReference>
<dbReference type="STRING" id="1166073.SAMN05192530_10188"/>
<proteinExistence type="inferred from homology"/>
<evidence type="ECO:0000256" key="3">
    <source>
        <dbReference type="ARBA" id="ARBA00005712"/>
    </source>
</evidence>
<dbReference type="PANTHER" id="PTHR13822">
    <property type="entry name" value="ATP SYNTHASE DELTA/EPSILON CHAIN"/>
    <property type="match status" value="1"/>
</dbReference>
<evidence type="ECO:0000256" key="8">
    <source>
        <dbReference type="ARBA" id="ARBA00023196"/>
    </source>
</evidence>
<dbReference type="GO" id="GO:0012505">
    <property type="term" value="C:endomembrane system"/>
    <property type="evidence" value="ECO:0007669"/>
    <property type="project" value="UniProtKB-SubCell"/>
</dbReference>
<evidence type="ECO:0000259" key="12">
    <source>
        <dbReference type="Pfam" id="PF02823"/>
    </source>
</evidence>
<keyword evidence="7 10" id="KW-0472">Membrane</keyword>
<name>A0A1H0C132_9HYPH</name>
<evidence type="ECO:0000256" key="5">
    <source>
        <dbReference type="ARBA" id="ARBA00022781"/>
    </source>
</evidence>
<dbReference type="InterPro" id="IPR036771">
    <property type="entry name" value="ATPsynth_dsu/esu_N"/>
</dbReference>
<evidence type="ECO:0000256" key="9">
    <source>
        <dbReference type="ARBA" id="ARBA00023310"/>
    </source>
</evidence>
<gene>
    <name evidence="10" type="primary">atpC</name>
    <name evidence="13" type="ORF">SAMN05192530_10188</name>
</gene>
<keyword evidence="4 10" id="KW-0813">Transport</keyword>
<evidence type="ECO:0000313" key="14">
    <source>
        <dbReference type="Proteomes" id="UP000198793"/>
    </source>
</evidence>
<dbReference type="GO" id="GO:0005524">
    <property type="term" value="F:ATP binding"/>
    <property type="evidence" value="ECO:0007669"/>
    <property type="project" value="UniProtKB-UniRule"/>
</dbReference>
<evidence type="ECO:0000256" key="4">
    <source>
        <dbReference type="ARBA" id="ARBA00022448"/>
    </source>
</evidence>
<evidence type="ECO:0000256" key="7">
    <source>
        <dbReference type="ARBA" id="ARBA00023136"/>
    </source>
</evidence>
<dbReference type="OrthoDB" id="9799969at2"/>
<dbReference type="SUPFAM" id="SSF51344">
    <property type="entry name" value="Epsilon subunit of F1F0-ATP synthase N-terminal domain"/>
    <property type="match status" value="1"/>
</dbReference>
<dbReference type="RefSeq" id="WP_090667302.1">
    <property type="nucleotide sequence ID" value="NZ_FNIT01000001.1"/>
</dbReference>
<dbReference type="GO" id="GO:0045259">
    <property type="term" value="C:proton-transporting ATP synthase complex"/>
    <property type="evidence" value="ECO:0007669"/>
    <property type="project" value="UniProtKB-KW"/>
</dbReference>
<comment type="subcellular location">
    <subcellularLocation>
        <location evidence="10">Cell membrane</location>
        <topology evidence="10">Peripheral membrane protein</topology>
    </subcellularLocation>
    <subcellularLocation>
        <location evidence="2">Endomembrane system</location>
        <topology evidence="2">Peripheral membrane protein</topology>
    </subcellularLocation>
</comment>
<dbReference type="GO" id="GO:0005886">
    <property type="term" value="C:plasma membrane"/>
    <property type="evidence" value="ECO:0007669"/>
    <property type="project" value="UniProtKB-SubCell"/>
</dbReference>
<dbReference type="HAMAP" id="MF_00530">
    <property type="entry name" value="ATP_synth_epsil_bac"/>
    <property type="match status" value="1"/>
</dbReference>
<reference evidence="13 14" key="1">
    <citation type="submission" date="2016-10" db="EMBL/GenBank/DDBJ databases">
        <authorList>
            <person name="de Groot N.N."/>
        </authorList>
    </citation>
    <scope>NUCLEOTIDE SEQUENCE [LARGE SCALE GENOMIC DNA]</scope>
    <source>
        <strain evidence="14">L7-484,KACC 16230,DSM 25025</strain>
    </source>
</reference>
<dbReference type="Pfam" id="PF02823">
    <property type="entry name" value="ATP-synt_DE_N"/>
    <property type="match status" value="1"/>
</dbReference>
<sequence length="134" mass="14081">MADGFKFELVSPERLLLSEQATAVIVPGTEGYFTVMANHAPLMATLKPGVVRATLVSGGETRIFVQGGFADINADGFTLLAEHATPVEEMNAEALEAEIARAEAAASNAAEGPARTRADQRVVDLRNARAELGA</sequence>
<comment type="subunit">
    <text evidence="10 11">F-type ATPases have 2 components, CF(1) - the catalytic core - and CF(0) - the membrane proton channel. CF(1) has five subunits: alpha(3), beta(3), gamma(1), delta(1), epsilon(1). CF(0) has three main subunits: a, b and c.</text>
</comment>
<keyword evidence="9 10" id="KW-0066">ATP synthesis</keyword>
<keyword evidence="5 10" id="KW-0375">Hydrogen ion transport</keyword>
<dbReference type="EMBL" id="FNIT01000001">
    <property type="protein sequence ID" value="SDN51529.1"/>
    <property type="molecule type" value="Genomic_DNA"/>
</dbReference>
<keyword evidence="10" id="KW-1003">Cell membrane</keyword>
<dbReference type="Proteomes" id="UP000198793">
    <property type="component" value="Unassembled WGS sequence"/>
</dbReference>
<comment type="function">
    <text evidence="1 10">Produces ATP from ADP in the presence of a proton gradient across the membrane.</text>
</comment>
<comment type="similarity">
    <text evidence="3 10 11">Belongs to the ATPase epsilon chain family.</text>
</comment>
<dbReference type="PANTHER" id="PTHR13822:SF10">
    <property type="entry name" value="ATP SYNTHASE EPSILON CHAIN, CHLOROPLASTIC"/>
    <property type="match status" value="1"/>
</dbReference>
<dbReference type="Gene3D" id="2.60.15.10">
    <property type="entry name" value="F0F1 ATP synthase delta/epsilon subunit, N-terminal"/>
    <property type="match status" value="1"/>
</dbReference>
<dbReference type="NCBIfam" id="NF001851">
    <property type="entry name" value="PRK00571.2-4"/>
    <property type="match status" value="1"/>
</dbReference>
<dbReference type="AlphaFoldDB" id="A0A1H0C132"/>
<organism evidence="13 14">
    <name type="scientific">Aureimonas jatrophae</name>
    <dbReference type="NCBI Taxonomy" id="1166073"/>
    <lineage>
        <taxon>Bacteria</taxon>
        <taxon>Pseudomonadati</taxon>
        <taxon>Pseudomonadota</taxon>
        <taxon>Alphaproteobacteria</taxon>
        <taxon>Hyphomicrobiales</taxon>
        <taxon>Aurantimonadaceae</taxon>
        <taxon>Aureimonas</taxon>
    </lineage>
</organism>
<keyword evidence="6 10" id="KW-0406">Ion transport</keyword>
<dbReference type="InterPro" id="IPR001469">
    <property type="entry name" value="ATP_synth_F1_dsu/esu"/>
</dbReference>